<dbReference type="InterPro" id="IPR015867">
    <property type="entry name" value="N-reg_PII/ATP_PRibTrfase_C"/>
</dbReference>
<dbReference type="RefSeq" id="WP_055290065.1">
    <property type="nucleotide sequence ID" value="NZ_CAXUGT010000015.1"/>
</dbReference>
<dbReference type="GO" id="GO:0005524">
    <property type="term" value="F:ATP binding"/>
    <property type="evidence" value="ECO:0007669"/>
    <property type="project" value="TreeGrafter"/>
</dbReference>
<dbReference type="GO" id="GO:0006808">
    <property type="term" value="P:regulation of nitrogen utilization"/>
    <property type="evidence" value="ECO:0007669"/>
    <property type="project" value="InterPro"/>
</dbReference>
<organism evidence="1 2">
    <name type="scientific">Eubacterium ramulus</name>
    <dbReference type="NCBI Taxonomy" id="39490"/>
    <lineage>
        <taxon>Bacteria</taxon>
        <taxon>Bacillati</taxon>
        <taxon>Bacillota</taxon>
        <taxon>Clostridia</taxon>
        <taxon>Eubacteriales</taxon>
        <taxon>Eubacteriaceae</taxon>
        <taxon>Eubacterium</taxon>
    </lineage>
</organism>
<name>A0A173T1W9_EUBRA</name>
<dbReference type="PROSITE" id="PS51343">
    <property type="entry name" value="PII_GLNB_DOM"/>
    <property type="match status" value="1"/>
</dbReference>
<dbReference type="PRINTS" id="PR00340">
    <property type="entry name" value="PIIGLNB"/>
</dbReference>
<reference evidence="1 2" key="1">
    <citation type="submission" date="2015-09" db="EMBL/GenBank/DDBJ databases">
        <authorList>
            <consortium name="Pathogen Informatics"/>
        </authorList>
    </citation>
    <scope>NUCLEOTIDE SEQUENCE [LARGE SCALE GENOMIC DNA]</scope>
    <source>
        <strain evidence="1 2">2789STDY5608891</strain>
    </source>
</reference>
<dbReference type="SMART" id="SM00938">
    <property type="entry name" value="P-II"/>
    <property type="match status" value="1"/>
</dbReference>
<evidence type="ECO:0000313" key="2">
    <source>
        <dbReference type="Proteomes" id="UP000095492"/>
    </source>
</evidence>
<dbReference type="Pfam" id="PF00543">
    <property type="entry name" value="P-II"/>
    <property type="match status" value="1"/>
</dbReference>
<proteinExistence type="predicted"/>
<dbReference type="STRING" id="39490.ERS852448_01279"/>
<dbReference type="GeneID" id="97390767"/>
<dbReference type="GO" id="GO:0030234">
    <property type="term" value="F:enzyme regulator activity"/>
    <property type="evidence" value="ECO:0007669"/>
    <property type="project" value="InterPro"/>
</dbReference>
<dbReference type="Proteomes" id="UP000095492">
    <property type="component" value="Unassembled WGS sequence"/>
</dbReference>
<sequence>MLIKVEAIINEEKFEDVKEALNGIHVNGITVSQVMGCGTQRGLKRYVRGSEVEINLLPKIKLEIVVSSEKWEEKVIDIIQKTAYTGNVGDGKIFSYELRTATKIRTNEKNEHAIWGDEQRQEYARNPEAKETL</sequence>
<dbReference type="AlphaFoldDB" id="A0A173T1W9"/>
<dbReference type="InterPro" id="IPR002187">
    <property type="entry name" value="N-reg_PII"/>
</dbReference>
<dbReference type="EMBL" id="CYYA01000007">
    <property type="protein sequence ID" value="CUM96733.1"/>
    <property type="molecule type" value="Genomic_DNA"/>
</dbReference>
<dbReference type="PANTHER" id="PTHR30115:SF11">
    <property type="entry name" value="NITROGEN REGULATORY PROTEIN P-II HOMOLOG"/>
    <property type="match status" value="1"/>
</dbReference>
<dbReference type="InterPro" id="IPR011322">
    <property type="entry name" value="N-reg_PII-like_a/b"/>
</dbReference>
<accession>A0A173T1W9</accession>
<evidence type="ECO:0000313" key="1">
    <source>
        <dbReference type="EMBL" id="CUM96733.1"/>
    </source>
</evidence>
<dbReference type="PANTHER" id="PTHR30115">
    <property type="entry name" value="NITROGEN REGULATORY PROTEIN P-II"/>
    <property type="match status" value="1"/>
</dbReference>
<dbReference type="SUPFAM" id="SSF54913">
    <property type="entry name" value="GlnB-like"/>
    <property type="match status" value="1"/>
</dbReference>
<gene>
    <name evidence="1" type="primary">glnK</name>
    <name evidence="1" type="ORF">ERS852448_01279</name>
</gene>
<dbReference type="OrthoDB" id="9802729at2"/>
<protein>
    <submittedName>
        <fullName evidence="1">Nitrogen regulatory protein P-II 2</fullName>
    </submittedName>
</protein>
<dbReference type="GO" id="GO:0005829">
    <property type="term" value="C:cytosol"/>
    <property type="evidence" value="ECO:0007669"/>
    <property type="project" value="TreeGrafter"/>
</dbReference>
<dbReference type="Gene3D" id="3.30.70.120">
    <property type="match status" value="1"/>
</dbReference>